<keyword evidence="14" id="KW-1185">Reference proteome</keyword>
<organism evidence="13 14">
    <name type="scientific">Dreissena polymorpha</name>
    <name type="common">Zebra mussel</name>
    <name type="synonym">Mytilus polymorpha</name>
    <dbReference type="NCBI Taxonomy" id="45954"/>
    <lineage>
        <taxon>Eukaryota</taxon>
        <taxon>Metazoa</taxon>
        <taxon>Spiralia</taxon>
        <taxon>Lophotrochozoa</taxon>
        <taxon>Mollusca</taxon>
        <taxon>Bivalvia</taxon>
        <taxon>Autobranchia</taxon>
        <taxon>Heteroconchia</taxon>
        <taxon>Euheterodonta</taxon>
        <taxon>Imparidentia</taxon>
        <taxon>Neoheterodontei</taxon>
        <taxon>Myida</taxon>
        <taxon>Dreissenoidea</taxon>
        <taxon>Dreissenidae</taxon>
        <taxon>Dreissena</taxon>
    </lineage>
</organism>
<dbReference type="EMBL" id="JAIWYP010000003">
    <property type="protein sequence ID" value="KAH3858877.1"/>
    <property type="molecule type" value="Genomic_DNA"/>
</dbReference>
<evidence type="ECO:0000256" key="2">
    <source>
        <dbReference type="ARBA" id="ARBA00004496"/>
    </source>
</evidence>
<feature type="domain" description="Phosphatidylinositol N-acetylglucosaminyltransferase subunit H conserved" evidence="10">
    <location>
        <begin position="366"/>
        <end position="422"/>
    </location>
</feature>
<dbReference type="InterPro" id="IPR019328">
    <property type="entry name" value="PIGH-H_dom"/>
</dbReference>
<feature type="domain" description="SDE2-like" evidence="12">
    <location>
        <begin position="70"/>
        <end position="166"/>
    </location>
</feature>
<evidence type="ECO:0000259" key="10">
    <source>
        <dbReference type="Pfam" id="PF10181"/>
    </source>
</evidence>
<feature type="compositionally biased region" description="Basic and acidic residues" evidence="9">
    <location>
        <begin position="117"/>
        <end position="134"/>
    </location>
</feature>
<reference evidence="13" key="2">
    <citation type="submission" date="2020-11" db="EMBL/GenBank/DDBJ databases">
        <authorList>
            <person name="McCartney M.A."/>
            <person name="Auch B."/>
            <person name="Kono T."/>
            <person name="Mallez S."/>
            <person name="Becker A."/>
            <person name="Gohl D.M."/>
            <person name="Silverstein K.A.T."/>
            <person name="Koren S."/>
            <person name="Bechman K.B."/>
            <person name="Herman A."/>
            <person name="Abrahante J.E."/>
            <person name="Garbe J."/>
        </authorList>
    </citation>
    <scope>NUCLEOTIDE SEQUENCE</scope>
    <source>
        <strain evidence="13">Duluth1</strain>
        <tissue evidence="13">Whole animal</tissue>
    </source>
</reference>
<dbReference type="InterPro" id="IPR025086">
    <property type="entry name" value="SDE2/SF3A3_SAP"/>
</dbReference>
<feature type="compositionally biased region" description="Polar residues" evidence="9">
    <location>
        <begin position="238"/>
        <end position="259"/>
    </location>
</feature>
<evidence type="ECO:0008006" key="15">
    <source>
        <dbReference type="Google" id="ProtNLM"/>
    </source>
</evidence>
<dbReference type="Pfam" id="PF10181">
    <property type="entry name" value="PIG-H"/>
    <property type="match status" value="1"/>
</dbReference>
<feature type="compositionally biased region" description="Acidic residues" evidence="9">
    <location>
        <begin position="218"/>
        <end position="228"/>
    </location>
</feature>
<sequence>MSTFVYNICSRHTLCVNHNEFKNVLELKHFITQQQIGLADCFLTCNGAIVADDEPVRENVVYQTCFRIPGGKGGFGSMLRAIGAQIEKTTNHEACRDLSGRRMRDVNNEKDLKDWLAKQADREREKEEKRQERLARRRALPNHKFEDPTYEQQRSQLAENLDDALQTGLKKLVPKPGTSCTVTLETELGTKRKNSSLDAGPSKKKKDVEWLGINVDISDLDSGEDDQSEDSKGEATGGPNSEDSSGARNSDSNQAGDNSNDGKTELGREDQEEPCAEKTDVQENKSKMFISEECTGVQKPTEIVTLELACSAEHLQRNGLEWLKQELMERGLKCGGTLEERAHRLFSVKGLSRDQIDPALIVHKESLLIISSIGITSTRCCLLGVSHKYFDVHHVEDIVIVEAVSMHQVIFELVVIQKTNTSDVTSPKIYPLFLDFQPKLADLLTIYRQAQEKLRTMEER</sequence>
<evidence type="ECO:0000256" key="6">
    <source>
        <dbReference type="ARBA" id="ARBA00023187"/>
    </source>
</evidence>
<dbReference type="GO" id="GO:0008380">
    <property type="term" value="P:RNA splicing"/>
    <property type="evidence" value="ECO:0007669"/>
    <property type="project" value="UniProtKB-KW"/>
</dbReference>
<protein>
    <recommendedName>
        <fullName evidence="15">Replication stress response regulator SDE2</fullName>
    </recommendedName>
</protein>
<name>A0A9D4LHN9_DREPO</name>
<dbReference type="Pfam" id="PF13297">
    <property type="entry name" value="SDE2_2C"/>
    <property type="match status" value="1"/>
</dbReference>
<dbReference type="GO" id="GO:0005737">
    <property type="term" value="C:cytoplasm"/>
    <property type="evidence" value="ECO:0007669"/>
    <property type="project" value="UniProtKB-SubCell"/>
</dbReference>
<evidence type="ECO:0000256" key="1">
    <source>
        <dbReference type="ARBA" id="ARBA00004123"/>
    </source>
</evidence>
<evidence type="ECO:0000256" key="9">
    <source>
        <dbReference type="SAM" id="MobiDB-lite"/>
    </source>
</evidence>
<evidence type="ECO:0000256" key="3">
    <source>
        <dbReference type="ARBA" id="ARBA00008726"/>
    </source>
</evidence>
<keyword evidence="7" id="KW-0539">Nucleus</keyword>
<evidence type="ECO:0000259" key="11">
    <source>
        <dbReference type="Pfam" id="PF13297"/>
    </source>
</evidence>
<comment type="subcellular location">
    <subcellularLocation>
        <location evidence="2">Cytoplasm</location>
    </subcellularLocation>
    <subcellularLocation>
        <location evidence="1">Nucleus</location>
    </subcellularLocation>
</comment>
<evidence type="ECO:0000256" key="8">
    <source>
        <dbReference type="ARBA" id="ARBA00023306"/>
    </source>
</evidence>
<dbReference type="PANTHER" id="PTHR12786">
    <property type="entry name" value="SPLICING FACTOR SF3A-RELATED"/>
    <property type="match status" value="1"/>
</dbReference>
<gene>
    <name evidence="13" type="ORF">DPMN_101520</name>
</gene>
<keyword evidence="5" id="KW-0507">mRNA processing</keyword>
<keyword evidence="6" id="KW-0508">mRNA splicing</keyword>
<feature type="compositionally biased region" description="Basic and acidic residues" evidence="9">
    <location>
        <begin position="260"/>
        <end position="283"/>
    </location>
</feature>
<comment type="similarity">
    <text evidence="3">Belongs to the SDE2 family.</text>
</comment>
<evidence type="ECO:0000256" key="7">
    <source>
        <dbReference type="ARBA" id="ARBA00023242"/>
    </source>
</evidence>
<keyword evidence="4" id="KW-0963">Cytoplasm</keyword>
<evidence type="ECO:0000256" key="5">
    <source>
        <dbReference type="ARBA" id="ARBA00022664"/>
    </source>
</evidence>
<dbReference type="InterPro" id="IPR051421">
    <property type="entry name" value="RNA_Proc_DNA_Dmg_Regulator"/>
</dbReference>
<feature type="domain" description="SDE2/SF3A3 SAP" evidence="11">
    <location>
        <begin position="296"/>
        <end position="361"/>
    </location>
</feature>
<evidence type="ECO:0000313" key="13">
    <source>
        <dbReference type="EMBL" id="KAH3858877.1"/>
    </source>
</evidence>
<feature type="region of interest" description="Disordered" evidence="9">
    <location>
        <begin position="117"/>
        <end position="154"/>
    </location>
</feature>
<dbReference type="Proteomes" id="UP000828390">
    <property type="component" value="Unassembled WGS sequence"/>
</dbReference>
<evidence type="ECO:0000256" key="4">
    <source>
        <dbReference type="ARBA" id="ARBA00022490"/>
    </source>
</evidence>
<keyword evidence="8" id="KW-0131">Cell cycle</keyword>
<dbReference type="GO" id="GO:0006397">
    <property type="term" value="P:mRNA processing"/>
    <property type="evidence" value="ECO:0007669"/>
    <property type="project" value="UniProtKB-KW"/>
</dbReference>
<accession>A0A9D4LHN9</accession>
<evidence type="ECO:0000259" key="12">
    <source>
        <dbReference type="Pfam" id="PF22782"/>
    </source>
</evidence>
<proteinExistence type="inferred from homology"/>
<evidence type="ECO:0000313" key="14">
    <source>
        <dbReference type="Proteomes" id="UP000828390"/>
    </source>
</evidence>
<dbReference type="InterPro" id="IPR053822">
    <property type="entry name" value="SDE2-like_dom"/>
</dbReference>
<reference evidence="13" key="1">
    <citation type="journal article" date="2019" name="bioRxiv">
        <title>The Genome of the Zebra Mussel, Dreissena polymorpha: A Resource for Invasive Species Research.</title>
        <authorList>
            <person name="McCartney M.A."/>
            <person name="Auch B."/>
            <person name="Kono T."/>
            <person name="Mallez S."/>
            <person name="Zhang Y."/>
            <person name="Obille A."/>
            <person name="Becker A."/>
            <person name="Abrahante J.E."/>
            <person name="Garbe J."/>
            <person name="Badalamenti J.P."/>
            <person name="Herman A."/>
            <person name="Mangelson H."/>
            <person name="Liachko I."/>
            <person name="Sullivan S."/>
            <person name="Sone E.D."/>
            <person name="Koren S."/>
            <person name="Silverstein K.A.T."/>
            <person name="Beckman K.B."/>
            <person name="Gohl D.M."/>
        </authorList>
    </citation>
    <scope>NUCLEOTIDE SEQUENCE</scope>
    <source>
        <strain evidence="13">Duluth1</strain>
        <tissue evidence="13">Whole animal</tissue>
    </source>
</reference>
<dbReference type="GO" id="GO:0005634">
    <property type="term" value="C:nucleus"/>
    <property type="evidence" value="ECO:0007669"/>
    <property type="project" value="UniProtKB-SubCell"/>
</dbReference>
<dbReference type="AlphaFoldDB" id="A0A9D4LHN9"/>
<comment type="caution">
    <text evidence="13">The sequence shown here is derived from an EMBL/GenBank/DDBJ whole genome shotgun (WGS) entry which is preliminary data.</text>
</comment>
<dbReference type="Pfam" id="PF22782">
    <property type="entry name" value="SDE2"/>
    <property type="match status" value="1"/>
</dbReference>
<dbReference type="PANTHER" id="PTHR12786:SF1">
    <property type="entry name" value="SPLICING REGULATOR SDE2"/>
    <property type="match status" value="1"/>
</dbReference>
<feature type="region of interest" description="Disordered" evidence="9">
    <location>
        <begin position="216"/>
        <end position="283"/>
    </location>
</feature>